<dbReference type="InterPro" id="IPR000468">
    <property type="entry name" value="Barstar"/>
</dbReference>
<dbReference type="RefSeq" id="WP_192864984.1">
    <property type="nucleotide sequence ID" value="NZ_JADAQT010000108.1"/>
</dbReference>
<dbReference type="Gene3D" id="3.30.370.10">
    <property type="entry name" value="Barstar-like"/>
    <property type="match status" value="1"/>
</dbReference>
<comment type="similarity">
    <text evidence="1">Belongs to the barstar family.</text>
</comment>
<dbReference type="SUPFAM" id="SSF52038">
    <property type="entry name" value="Barstar-related"/>
    <property type="match status" value="1"/>
</dbReference>
<dbReference type="Pfam" id="PF01337">
    <property type="entry name" value="Barstar"/>
    <property type="match status" value="1"/>
</dbReference>
<name>A0ABR9N467_9MICO</name>
<evidence type="ECO:0000256" key="1">
    <source>
        <dbReference type="ARBA" id="ARBA00006845"/>
    </source>
</evidence>
<evidence type="ECO:0000259" key="2">
    <source>
        <dbReference type="Pfam" id="PF01337"/>
    </source>
</evidence>
<evidence type="ECO:0000313" key="4">
    <source>
        <dbReference type="Proteomes" id="UP000625527"/>
    </source>
</evidence>
<sequence length="136" mass="15002">MTDDLPVLVIDGTRFTDLDGFAREFSRLLSGYTWRGNLDALDDVLRGGYGTPAGGWVLRWVASETSRVALGHPETARRLERLLPRVDPSNRATFEARLEEARRGAGPTLFDEIVAVIRDHGPGGRESADGIVLELR</sequence>
<dbReference type="Proteomes" id="UP000625527">
    <property type="component" value="Unassembled WGS sequence"/>
</dbReference>
<proteinExistence type="inferred from homology"/>
<evidence type="ECO:0000313" key="3">
    <source>
        <dbReference type="EMBL" id="MBE1878461.1"/>
    </source>
</evidence>
<keyword evidence="4" id="KW-1185">Reference proteome</keyword>
<dbReference type="EMBL" id="JADAQT010000108">
    <property type="protein sequence ID" value="MBE1878461.1"/>
    <property type="molecule type" value="Genomic_DNA"/>
</dbReference>
<accession>A0ABR9N467</accession>
<comment type="caution">
    <text evidence="3">The sequence shown here is derived from an EMBL/GenBank/DDBJ whole genome shotgun (WGS) entry which is preliminary data.</text>
</comment>
<reference evidence="3 4" key="1">
    <citation type="submission" date="2020-10" db="EMBL/GenBank/DDBJ databases">
        <title>Myceligenerans pegani sp. nov., an endophytic actinomycete isolated from Peganum harmala L. in Xinjiang, China.</title>
        <authorList>
            <person name="Xin L."/>
        </authorList>
    </citation>
    <scope>NUCLEOTIDE SEQUENCE [LARGE SCALE GENOMIC DNA]</scope>
    <source>
        <strain evidence="3 4">TRM65318</strain>
    </source>
</reference>
<organism evidence="3 4">
    <name type="scientific">Myceligenerans pegani</name>
    <dbReference type="NCBI Taxonomy" id="2776917"/>
    <lineage>
        <taxon>Bacteria</taxon>
        <taxon>Bacillati</taxon>
        <taxon>Actinomycetota</taxon>
        <taxon>Actinomycetes</taxon>
        <taxon>Micrococcales</taxon>
        <taxon>Promicromonosporaceae</taxon>
        <taxon>Myceligenerans</taxon>
    </lineage>
</organism>
<feature type="domain" description="Barstar (barnase inhibitor)" evidence="2">
    <location>
        <begin position="6"/>
        <end position="85"/>
    </location>
</feature>
<gene>
    <name evidence="3" type="ORF">IHE71_22445</name>
</gene>
<dbReference type="InterPro" id="IPR035905">
    <property type="entry name" value="Barstar-like_sf"/>
</dbReference>
<protein>
    <submittedName>
        <fullName evidence="3">Barstar family protein</fullName>
    </submittedName>
</protein>